<sequence length="59" mass="6730">MVIFTVIYQKLIFVEDVAFAGAVRPLPQKFVALSMGKRPTDYRKETIGNILRTFIKINA</sequence>
<evidence type="ECO:0000313" key="2">
    <source>
        <dbReference type="Proteomes" id="UP000002985"/>
    </source>
</evidence>
<protein>
    <submittedName>
        <fullName evidence="1">Uncharacterized protein</fullName>
    </submittedName>
</protein>
<dbReference type="AlphaFoldDB" id="I3ILI8"/>
<gene>
    <name evidence="1" type="ORF">KSU1_C0987</name>
</gene>
<name>I3ILI8_9BACT</name>
<reference evidence="1 2" key="1">
    <citation type="journal article" date="2012" name="FEBS Lett.">
        <title>Anammox organism KSU-1 expresses a NirK-type copper-containing nitrite reductase instead of a NirS-type with cytochrome cd1.</title>
        <authorList>
            <person name="Hira D."/>
            <person name="Toh H."/>
            <person name="Migita C.T."/>
            <person name="Okubo H."/>
            <person name="Nishiyama T."/>
            <person name="Hattori M."/>
            <person name="Furukawa K."/>
            <person name="Fujii T."/>
        </authorList>
    </citation>
    <scope>NUCLEOTIDE SEQUENCE [LARGE SCALE GENOMIC DNA]</scope>
</reference>
<dbReference type="Proteomes" id="UP000002985">
    <property type="component" value="Unassembled WGS sequence"/>
</dbReference>
<organism evidence="1 2">
    <name type="scientific">Candidatus Jettenia caeni</name>
    <dbReference type="NCBI Taxonomy" id="247490"/>
    <lineage>
        <taxon>Bacteria</taxon>
        <taxon>Pseudomonadati</taxon>
        <taxon>Planctomycetota</taxon>
        <taxon>Candidatus Brocadiia</taxon>
        <taxon>Candidatus Brocadiales</taxon>
        <taxon>Candidatus Brocadiaceae</taxon>
        <taxon>Candidatus Jettenia</taxon>
    </lineage>
</organism>
<keyword evidence="2" id="KW-1185">Reference proteome</keyword>
<proteinExistence type="predicted"/>
<accession>I3ILI8</accession>
<comment type="caution">
    <text evidence="1">The sequence shown here is derived from an EMBL/GenBank/DDBJ whole genome shotgun (WGS) entry which is preliminary data.</text>
</comment>
<evidence type="ECO:0000313" key="1">
    <source>
        <dbReference type="EMBL" id="GAB62583.1"/>
    </source>
</evidence>
<dbReference type="EMBL" id="BAFH01000003">
    <property type="protein sequence ID" value="GAB62583.1"/>
    <property type="molecule type" value="Genomic_DNA"/>
</dbReference>